<evidence type="ECO:0000256" key="1">
    <source>
        <dbReference type="ARBA" id="ARBA00004752"/>
    </source>
</evidence>
<keyword evidence="6 7" id="KW-0961">Cell wall biogenesis/degradation</keyword>
<evidence type="ECO:0000256" key="4">
    <source>
        <dbReference type="ARBA" id="ARBA00022960"/>
    </source>
</evidence>
<keyword evidence="5 7" id="KW-0573">Peptidoglycan synthesis</keyword>
<keyword evidence="3" id="KW-0808">Transferase</keyword>
<dbReference type="STRING" id="381306.AN478_13385"/>
<dbReference type="GO" id="GO:0071972">
    <property type="term" value="F:peptidoglycan L,D-transpeptidase activity"/>
    <property type="evidence" value="ECO:0007669"/>
    <property type="project" value="TreeGrafter"/>
</dbReference>
<dbReference type="AlphaFoldDB" id="A0A0P9GGV1"/>
<feature type="domain" description="L,D-TPase catalytic" evidence="9">
    <location>
        <begin position="207"/>
        <end position="356"/>
    </location>
</feature>
<dbReference type="GO" id="GO:0016740">
    <property type="term" value="F:transferase activity"/>
    <property type="evidence" value="ECO:0007669"/>
    <property type="project" value="UniProtKB-KW"/>
</dbReference>
<evidence type="ECO:0000256" key="3">
    <source>
        <dbReference type="ARBA" id="ARBA00022679"/>
    </source>
</evidence>
<evidence type="ECO:0000313" key="11">
    <source>
        <dbReference type="Proteomes" id="UP000183104"/>
    </source>
</evidence>
<dbReference type="GO" id="GO:0008360">
    <property type="term" value="P:regulation of cell shape"/>
    <property type="evidence" value="ECO:0007669"/>
    <property type="project" value="UniProtKB-UniRule"/>
</dbReference>
<dbReference type="PANTHER" id="PTHR30582:SF2">
    <property type="entry name" value="L,D-TRANSPEPTIDASE YCIB-RELATED"/>
    <property type="match status" value="1"/>
</dbReference>
<dbReference type="GO" id="GO:0005576">
    <property type="term" value="C:extracellular region"/>
    <property type="evidence" value="ECO:0007669"/>
    <property type="project" value="TreeGrafter"/>
</dbReference>
<comment type="similarity">
    <text evidence="2">Belongs to the YkuD family.</text>
</comment>
<feature type="chain" id="PRO_5010433518" evidence="8">
    <location>
        <begin position="23"/>
        <end position="357"/>
    </location>
</feature>
<evidence type="ECO:0000313" key="10">
    <source>
        <dbReference type="EMBL" id="SCX74837.1"/>
    </source>
</evidence>
<name>A0A0P9GGV1_9GAMM</name>
<evidence type="ECO:0000256" key="8">
    <source>
        <dbReference type="SAM" id="SignalP"/>
    </source>
</evidence>
<evidence type="ECO:0000259" key="9">
    <source>
        <dbReference type="PROSITE" id="PS52029"/>
    </source>
</evidence>
<keyword evidence="4 7" id="KW-0133">Cell shape</keyword>
<dbReference type="Proteomes" id="UP000183104">
    <property type="component" value="Unassembled WGS sequence"/>
</dbReference>
<dbReference type="CDD" id="cd16913">
    <property type="entry name" value="YkuD_like"/>
    <property type="match status" value="1"/>
</dbReference>
<dbReference type="PROSITE" id="PS52029">
    <property type="entry name" value="LD_TPASE"/>
    <property type="match status" value="1"/>
</dbReference>
<dbReference type="Gene3D" id="2.40.440.10">
    <property type="entry name" value="L,D-transpeptidase catalytic domain-like"/>
    <property type="match status" value="1"/>
</dbReference>
<dbReference type="InterPro" id="IPR005490">
    <property type="entry name" value="LD_TPept_cat_dom"/>
</dbReference>
<reference evidence="11" key="1">
    <citation type="submission" date="2016-10" db="EMBL/GenBank/DDBJ databases">
        <authorList>
            <person name="Varghese N."/>
        </authorList>
    </citation>
    <scope>NUCLEOTIDE SEQUENCE [LARGE SCALE GENOMIC DNA]</scope>
    <source>
        <strain evidence="11">HL 19</strain>
    </source>
</reference>
<organism evidence="10 11">
    <name type="scientific">Thiohalorhabdus denitrificans</name>
    <dbReference type="NCBI Taxonomy" id="381306"/>
    <lineage>
        <taxon>Bacteria</taxon>
        <taxon>Pseudomonadati</taxon>
        <taxon>Pseudomonadota</taxon>
        <taxon>Gammaproteobacteria</taxon>
        <taxon>Thiohalorhabdales</taxon>
        <taxon>Thiohalorhabdaceae</taxon>
        <taxon>Thiohalorhabdus</taxon>
    </lineage>
</organism>
<dbReference type="PANTHER" id="PTHR30582">
    <property type="entry name" value="L,D-TRANSPEPTIDASE"/>
    <property type="match status" value="1"/>
</dbReference>
<evidence type="ECO:0000256" key="5">
    <source>
        <dbReference type="ARBA" id="ARBA00022984"/>
    </source>
</evidence>
<evidence type="ECO:0000256" key="6">
    <source>
        <dbReference type="ARBA" id="ARBA00023316"/>
    </source>
</evidence>
<evidence type="ECO:0000256" key="2">
    <source>
        <dbReference type="ARBA" id="ARBA00005992"/>
    </source>
</evidence>
<keyword evidence="8" id="KW-0732">Signal</keyword>
<accession>A0A0P9GGV1</accession>
<dbReference type="UniPathway" id="UPA00219"/>
<sequence length="357" mass="40578">MWTRVCLAWAVALPLLPAQAEASSGPSALDAASSQPAVSAVTRPKTFQLREEASLRARPEGAEVARWEAGTLLTSSRRFKDWVRVTGHFPEERWRPMEEPRWMRADHLRVVRPYRPKRPVAEAIRARTYGLERDVAVRDRPRGRPVATWAEGDRFTVRRRQGAWLEVSGHFPADRWEPAQRSLWVPARAARDLSPPPDIPLAEGEQRRIVVDKSAFELRVLEEDRSGEAREVYATEVGLGMDDCLPEEEGGRCYYTEPGDYEVRWRIHEPDGIDWCIPDSMAEEARYAEDVAAGRRCFDGVLGKFALNIGKSYAIHATNDPDSIGRKESHGCIRVRPEAAETLWRYMREGDPVTIRP</sequence>
<evidence type="ECO:0000256" key="7">
    <source>
        <dbReference type="PROSITE-ProRule" id="PRU01373"/>
    </source>
</evidence>
<dbReference type="SUPFAM" id="SSF141523">
    <property type="entry name" value="L,D-transpeptidase catalytic domain-like"/>
    <property type="match status" value="1"/>
</dbReference>
<dbReference type="RefSeq" id="WP_054967099.1">
    <property type="nucleotide sequence ID" value="NZ_FMUN01000001.1"/>
</dbReference>
<dbReference type="Pfam" id="PF03734">
    <property type="entry name" value="YkuD"/>
    <property type="match status" value="1"/>
</dbReference>
<protein>
    <submittedName>
        <fullName evidence="10">L,D-transpeptidase catalytic domain</fullName>
    </submittedName>
</protein>
<feature type="signal peptide" evidence="8">
    <location>
        <begin position="1"/>
        <end position="22"/>
    </location>
</feature>
<dbReference type="GO" id="GO:0071555">
    <property type="term" value="P:cell wall organization"/>
    <property type="evidence" value="ECO:0007669"/>
    <property type="project" value="UniProtKB-UniRule"/>
</dbReference>
<dbReference type="GO" id="GO:0018104">
    <property type="term" value="P:peptidoglycan-protein cross-linking"/>
    <property type="evidence" value="ECO:0007669"/>
    <property type="project" value="TreeGrafter"/>
</dbReference>
<dbReference type="InterPro" id="IPR050979">
    <property type="entry name" value="LD-transpeptidase"/>
</dbReference>
<dbReference type="InterPro" id="IPR038063">
    <property type="entry name" value="Transpep_catalytic_dom"/>
</dbReference>
<feature type="active site" description="Nucleophile" evidence="7">
    <location>
        <position position="332"/>
    </location>
</feature>
<gene>
    <name evidence="10" type="ORF">SAMN05661077_0172</name>
</gene>
<keyword evidence="11" id="KW-1185">Reference proteome</keyword>
<feature type="active site" description="Proton donor/acceptor" evidence="7">
    <location>
        <position position="316"/>
    </location>
</feature>
<dbReference type="EMBL" id="FMUN01000001">
    <property type="protein sequence ID" value="SCX74837.1"/>
    <property type="molecule type" value="Genomic_DNA"/>
</dbReference>
<comment type="pathway">
    <text evidence="1 7">Cell wall biogenesis; peptidoglycan biosynthesis.</text>
</comment>
<proteinExistence type="inferred from homology"/>